<dbReference type="EMBL" id="CAJJDM010000089">
    <property type="protein sequence ID" value="CAD8090411.1"/>
    <property type="molecule type" value="Genomic_DNA"/>
</dbReference>
<gene>
    <name evidence="1" type="ORF">PPRIM_AZ9-3.1.T0860021</name>
</gene>
<comment type="caution">
    <text evidence="1">The sequence shown here is derived from an EMBL/GenBank/DDBJ whole genome shotgun (WGS) entry which is preliminary data.</text>
</comment>
<organism evidence="1 2">
    <name type="scientific">Paramecium primaurelia</name>
    <dbReference type="NCBI Taxonomy" id="5886"/>
    <lineage>
        <taxon>Eukaryota</taxon>
        <taxon>Sar</taxon>
        <taxon>Alveolata</taxon>
        <taxon>Ciliophora</taxon>
        <taxon>Intramacronucleata</taxon>
        <taxon>Oligohymenophorea</taxon>
        <taxon>Peniculida</taxon>
        <taxon>Parameciidae</taxon>
        <taxon>Paramecium</taxon>
    </lineage>
</organism>
<sequence length="82" mass="9756">MYYSIQSSGYQMFNEYGGKNGIQTELHETFLNDYQIIYVGSYNNGIKSGQWEIKYRESNTEEFIKMYVIVLLVVRDNMMKKD</sequence>
<accession>A0A8S1NJQ5</accession>
<name>A0A8S1NJQ5_PARPR</name>
<evidence type="ECO:0000313" key="2">
    <source>
        <dbReference type="Proteomes" id="UP000688137"/>
    </source>
</evidence>
<dbReference type="AlphaFoldDB" id="A0A8S1NJQ5"/>
<proteinExistence type="predicted"/>
<dbReference type="Proteomes" id="UP000688137">
    <property type="component" value="Unassembled WGS sequence"/>
</dbReference>
<reference evidence="1" key="1">
    <citation type="submission" date="2021-01" db="EMBL/GenBank/DDBJ databases">
        <authorList>
            <consortium name="Genoscope - CEA"/>
            <person name="William W."/>
        </authorList>
    </citation>
    <scope>NUCLEOTIDE SEQUENCE</scope>
</reference>
<keyword evidence="2" id="KW-1185">Reference proteome</keyword>
<protein>
    <submittedName>
        <fullName evidence="1">Uncharacterized protein</fullName>
    </submittedName>
</protein>
<evidence type="ECO:0000313" key="1">
    <source>
        <dbReference type="EMBL" id="CAD8090411.1"/>
    </source>
</evidence>